<name>A0A484NML4_9ASTE</name>
<sequence>MAVTQKLDQESLDTSPPFRASDREAIEHYLDDNVELLDACNALGGKLEIFSNYIESIRFALCLLKGRPGFTPSPITVSRADQRLASCESILGTGPTKSVKKVRKKIARRYAKSSSSGGRAQVILRESLIVTSSLFEVVDSTLSLSKSKCRGVKVSHVEKKGVVWELQKTVWLAQELRQDLISQGCGISNPQQVRVIVEELQRSSDELYKGIQLLEGKVREVYGNLMTLRMGLLGKLSSLA</sequence>
<reference evidence="1 2" key="1">
    <citation type="submission" date="2018-04" db="EMBL/GenBank/DDBJ databases">
        <authorList>
            <person name="Vogel A."/>
        </authorList>
    </citation>
    <scope>NUCLEOTIDE SEQUENCE [LARGE SCALE GENOMIC DNA]</scope>
</reference>
<keyword evidence="2" id="KW-1185">Reference proteome</keyword>
<proteinExistence type="predicted"/>
<dbReference type="EMBL" id="OOIL02006718">
    <property type="protein sequence ID" value="VFR01035.1"/>
    <property type="molecule type" value="Genomic_DNA"/>
</dbReference>
<accession>A0A484NML4</accession>
<organism evidence="1 2">
    <name type="scientific">Cuscuta campestris</name>
    <dbReference type="NCBI Taxonomy" id="132261"/>
    <lineage>
        <taxon>Eukaryota</taxon>
        <taxon>Viridiplantae</taxon>
        <taxon>Streptophyta</taxon>
        <taxon>Embryophyta</taxon>
        <taxon>Tracheophyta</taxon>
        <taxon>Spermatophyta</taxon>
        <taxon>Magnoliopsida</taxon>
        <taxon>eudicotyledons</taxon>
        <taxon>Gunneridae</taxon>
        <taxon>Pentapetalae</taxon>
        <taxon>asterids</taxon>
        <taxon>lamiids</taxon>
        <taxon>Solanales</taxon>
        <taxon>Convolvulaceae</taxon>
        <taxon>Cuscuteae</taxon>
        <taxon>Cuscuta</taxon>
        <taxon>Cuscuta subgen. Grammica</taxon>
        <taxon>Cuscuta sect. Cleistogrammica</taxon>
    </lineage>
</organism>
<gene>
    <name evidence="1" type="ORF">CCAM_LOCUS42810</name>
</gene>
<evidence type="ECO:0000313" key="1">
    <source>
        <dbReference type="EMBL" id="VFR01035.1"/>
    </source>
</evidence>
<protein>
    <submittedName>
        <fullName evidence="1">Uncharacterized protein</fullName>
    </submittedName>
</protein>
<evidence type="ECO:0000313" key="2">
    <source>
        <dbReference type="Proteomes" id="UP000595140"/>
    </source>
</evidence>
<dbReference type="AlphaFoldDB" id="A0A484NML4"/>
<dbReference type="PANTHER" id="PTHR31509">
    <property type="entry name" value="BPS1-LIKE PROTEIN"/>
    <property type="match status" value="1"/>
</dbReference>
<dbReference type="Proteomes" id="UP000595140">
    <property type="component" value="Unassembled WGS sequence"/>
</dbReference>
<dbReference type="OrthoDB" id="1878996at2759"/>